<dbReference type="RefSeq" id="WP_109759977.1">
    <property type="nucleotide sequence ID" value="NZ_CP034588.1"/>
</dbReference>
<dbReference type="KEGG" id="salo:EF888_08110"/>
<protein>
    <recommendedName>
        <fullName evidence="3">DUF1127 domain-containing protein</fullName>
    </recommendedName>
</protein>
<dbReference type="OrthoDB" id="9945204at2"/>
<name>A0A316G6F1_9RHOB</name>
<evidence type="ECO:0000313" key="1">
    <source>
        <dbReference type="EMBL" id="PWK55370.1"/>
    </source>
</evidence>
<proteinExistence type="predicted"/>
<accession>A0A316G6F1</accession>
<dbReference type="EMBL" id="QGGV01000007">
    <property type="protein sequence ID" value="PWK55370.1"/>
    <property type="molecule type" value="Genomic_DNA"/>
</dbReference>
<gene>
    <name evidence="1" type="ORF">C8D95_10736</name>
</gene>
<keyword evidence="2" id="KW-1185">Reference proteome</keyword>
<dbReference type="Proteomes" id="UP000245390">
    <property type="component" value="Unassembled WGS sequence"/>
</dbReference>
<comment type="caution">
    <text evidence="1">The sequence shown here is derived from an EMBL/GenBank/DDBJ whole genome shotgun (WGS) entry which is preliminary data.</text>
</comment>
<sequence>MFRRLFTAPRRTPPEVAEEIAALCNAANLDRLASLPRSLMRDVGLDCGCLSLSDPDVGPNRAR</sequence>
<organism evidence="1 2">
    <name type="scientific">Silicimonas algicola</name>
    <dbReference type="NCBI Taxonomy" id="1826607"/>
    <lineage>
        <taxon>Bacteria</taxon>
        <taxon>Pseudomonadati</taxon>
        <taxon>Pseudomonadota</taxon>
        <taxon>Alphaproteobacteria</taxon>
        <taxon>Rhodobacterales</taxon>
        <taxon>Paracoccaceae</taxon>
    </lineage>
</organism>
<evidence type="ECO:0008006" key="3">
    <source>
        <dbReference type="Google" id="ProtNLM"/>
    </source>
</evidence>
<dbReference type="AlphaFoldDB" id="A0A316G6F1"/>
<reference evidence="1 2" key="1">
    <citation type="submission" date="2018-05" db="EMBL/GenBank/DDBJ databases">
        <title>Genomic Encyclopedia of Type Strains, Phase IV (KMG-IV): sequencing the most valuable type-strain genomes for metagenomic binning, comparative biology and taxonomic classification.</title>
        <authorList>
            <person name="Goeker M."/>
        </authorList>
    </citation>
    <scope>NUCLEOTIDE SEQUENCE [LARGE SCALE GENOMIC DNA]</scope>
    <source>
        <strain evidence="1 2">DSM 103371</strain>
    </source>
</reference>
<evidence type="ECO:0000313" key="2">
    <source>
        <dbReference type="Proteomes" id="UP000245390"/>
    </source>
</evidence>